<evidence type="ECO:0000313" key="2">
    <source>
        <dbReference type="EMBL" id="MBB6211565.1"/>
    </source>
</evidence>
<feature type="compositionally biased region" description="Low complexity" evidence="1">
    <location>
        <begin position="245"/>
        <end position="260"/>
    </location>
</feature>
<dbReference type="RefSeq" id="WP_184264457.1">
    <property type="nucleotide sequence ID" value="NZ_JACIIX010000012.1"/>
</dbReference>
<keyword evidence="3" id="KW-1185">Reference proteome</keyword>
<accession>A0A7W9ZI03</accession>
<gene>
    <name evidence="2" type="ORF">FHS48_003006</name>
</gene>
<sequence length="277" mass="30034">MADRHARQNPDAQAQTVISAMHDAARRFRRRRDHMLSSPAIDRPRLTDELIADIDRLANLMALLQSTADTPITPETRVRIAGEVERVRRYVTRVGLDVALDRIREIRATAEAHCAQAAHPLGKSVALREGFMRYVTYLGTLAAGLSDQHLNDLRASAEGINRLTSRDRESPWLRSFSNETTDVEVIADIDLFALEMDILSRLARDEGGGADPAEEMAAPAEEAAVSSETVVTAAPSSQPEDHGADAPASPAKTAAKAAEQAGEEAELAGMGFPYRSG</sequence>
<comment type="caution">
    <text evidence="2">The sequence shown here is derived from an EMBL/GenBank/DDBJ whole genome shotgun (WGS) entry which is preliminary data.</text>
</comment>
<evidence type="ECO:0000313" key="3">
    <source>
        <dbReference type="Proteomes" id="UP000544872"/>
    </source>
</evidence>
<organism evidence="2 3">
    <name type="scientific">Novispirillum itersonii</name>
    <name type="common">Aquaspirillum itersonii</name>
    <dbReference type="NCBI Taxonomy" id="189"/>
    <lineage>
        <taxon>Bacteria</taxon>
        <taxon>Pseudomonadati</taxon>
        <taxon>Pseudomonadota</taxon>
        <taxon>Alphaproteobacteria</taxon>
        <taxon>Rhodospirillales</taxon>
        <taxon>Novispirillaceae</taxon>
        <taxon>Novispirillum</taxon>
    </lineage>
</organism>
<name>A0A7W9ZI03_NOVIT</name>
<reference evidence="2 3" key="1">
    <citation type="submission" date="2020-08" db="EMBL/GenBank/DDBJ databases">
        <title>Genomic Encyclopedia of Type Strains, Phase IV (KMG-IV): sequencing the most valuable type-strain genomes for metagenomic binning, comparative biology and taxonomic classification.</title>
        <authorList>
            <person name="Goeker M."/>
        </authorList>
    </citation>
    <scope>NUCLEOTIDE SEQUENCE [LARGE SCALE GENOMIC DNA]</scope>
    <source>
        <strain evidence="2 3">DSM 11590</strain>
    </source>
</reference>
<proteinExistence type="predicted"/>
<dbReference type="Proteomes" id="UP000544872">
    <property type="component" value="Unassembled WGS sequence"/>
</dbReference>
<protein>
    <submittedName>
        <fullName evidence="2">Uncharacterized protein</fullName>
    </submittedName>
</protein>
<feature type="region of interest" description="Disordered" evidence="1">
    <location>
        <begin position="205"/>
        <end position="277"/>
    </location>
</feature>
<feature type="compositionally biased region" description="Low complexity" evidence="1">
    <location>
        <begin position="215"/>
        <end position="236"/>
    </location>
</feature>
<dbReference type="EMBL" id="JACIIX010000012">
    <property type="protein sequence ID" value="MBB6211565.1"/>
    <property type="molecule type" value="Genomic_DNA"/>
</dbReference>
<evidence type="ECO:0000256" key="1">
    <source>
        <dbReference type="SAM" id="MobiDB-lite"/>
    </source>
</evidence>
<dbReference type="AlphaFoldDB" id="A0A7W9ZI03"/>